<accession>A0A081CI84</accession>
<dbReference type="Proteomes" id="UP000053758">
    <property type="component" value="Unassembled WGS sequence"/>
</dbReference>
<gene>
    <name evidence="1" type="ORF">PAN0_013d4602</name>
</gene>
<reference evidence="1" key="1">
    <citation type="submission" date="2014-07" db="EMBL/GenBank/DDBJ databases">
        <title>Draft genome sequence of the yeast Pseudozyma antarctica JCM 10317 known as a producer of lipase B which used in a wide range of industrial applications.</title>
        <authorList>
            <person name="Morita T."/>
            <person name="Saika A."/>
            <person name="Koike H."/>
        </authorList>
    </citation>
    <scope>NUCLEOTIDE SEQUENCE</scope>
    <source>
        <strain evidence="1">JCM 10317</strain>
    </source>
</reference>
<dbReference type="RefSeq" id="XP_014655216.1">
    <property type="nucleotide sequence ID" value="XM_014799730.1"/>
</dbReference>
<dbReference type="EMBL" id="DF830080">
    <property type="protein sequence ID" value="GAK66380.1"/>
    <property type="molecule type" value="Genomic_DNA"/>
</dbReference>
<evidence type="ECO:0000313" key="2">
    <source>
        <dbReference type="Proteomes" id="UP000053758"/>
    </source>
</evidence>
<protein>
    <submittedName>
        <fullName evidence="1">Uncharacterized protein</fullName>
    </submittedName>
</protein>
<proteinExistence type="predicted"/>
<evidence type="ECO:0000313" key="1">
    <source>
        <dbReference type="EMBL" id="GAK66380.1"/>
    </source>
</evidence>
<organism evidence="1">
    <name type="scientific">Pseudozyma antarctica</name>
    <name type="common">Yeast</name>
    <name type="synonym">Candida antarctica</name>
    <dbReference type="NCBI Taxonomy" id="84753"/>
    <lineage>
        <taxon>Eukaryota</taxon>
        <taxon>Fungi</taxon>
        <taxon>Dikarya</taxon>
        <taxon>Basidiomycota</taxon>
        <taxon>Ustilaginomycotina</taxon>
        <taxon>Ustilaginomycetes</taxon>
        <taxon>Ustilaginales</taxon>
        <taxon>Ustilaginaceae</taxon>
        <taxon>Moesziomyces</taxon>
    </lineage>
</organism>
<name>A0A081CI84_PSEA2</name>
<dbReference type="HOGENOM" id="CLU_1277474_0_0_1"/>
<dbReference type="AlphaFoldDB" id="A0A081CI84"/>
<keyword evidence="2" id="KW-1185">Reference proteome</keyword>
<sequence length="216" mass="24888">MKDRRQTVLRSRYGFRQLFRCLLASGLATATRIPLDRRPAARGIRSFAIHIRAYAVAAASSVESCFRTQVRTYSMELPSQTERHQRLARDTDAIAEQHWTTTCFVASGRITLVHIGSNDASPKSKGNEPLDLAADELEDSVAMKHPLWSEGWIASLQRDWWAYEHSMRWIGQRNYYQARKDKHSKQYKKDDSARDIPALDVSSWPGRWAVLRIVER</sequence>
<dbReference type="GeneID" id="26305526"/>